<dbReference type="AlphaFoldDB" id="A0A942ZVY5"/>
<accession>A0A942ZVY5</accession>
<dbReference type="InterPro" id="IPR011664">
    <property type="entry name" value="Abi_system_AbiD/AbiF-like"/>
</dbReference>
<protein>
    <submittedName>
        <fullName evidence="1">Abi family protein</fullName>
    </submittedName>
</protein>
<organism evidence="1 2">
    <name type="scientific">Amedibacillus dolichus</name>
    <dbReference type="NCBI Taxonomy" id="31971"/>
    <lineage>
        <taxon>Bacteria</taxon>
        <taxon>Bacillati</taxon>
        <taxon>Bacillota</taxon>
        <taxon>Erysipelotrichia</taxon>
        <taxon>Erysipelotrichales</taxon>
        <taxon>Erysipelotrichaceae</taxon>
        <taxon>Amedibacillus</taxon>
    </lineage>
</organism>
<name>A0A942ZVY5_9FIRM</name>
<dbReference type="Proteomes" id="UP000753219">
    <property type="component" value="Unassembled WGS sequence"/>
</dbReference>
<dbReference type="Pfam" id="PF07751">
    <property type="entry name" value="Abi_2"/>
    <property type="match status" value="1"/>
</dbReference>
<proteinExistence type="predicted"/>
<evidence type="ECO:0000313" key="1">
    <source>
        <dbReference type="EMBL" id="MBS4883211.1"/>
    </source>
</evidence>
<dbReference type="EMBL" id="JAGZMZ010000001">
    <property type="protein sequence ID" value="MBS4883211.1"/>
    <property type="molecule type" value="Genomic_DNA"/>
</dbReference>
<sequence>MDKPFKSYNQQMRYLRETKKIDCKGSKHKAILIKHGYFNLINGYKTPFIIGKDANGNHRYIGGTSIDHFKAVKEFDDNIRYILLTYITRCEEEIRTLTGHKFDFVNGNGASEWFEVDSYDPTLSTQDKIKVIAACYNEVNISKQPYVKHYLEEHNSVPTWIFIKVIKFSTFINFIKICKPQVINSICELYQIHDSYGNIKPELLISILHWMRTIRNACAHNERIYGINRENARVKQPFDTFLSNPKPYTNHRSQRLIDIVIYLRYFLNDTDYQKFIYSIKEAFDSLKAQLNQNAFQKVRAETGIKNLDILDELSDISKPILYNNFENL</sequence>
<comment type="caution">
    <text evidence="1">The sequence shown here is derived from an EMBL/GenBank/DDBJ whole genome shotgun (WGS) entry which is preliminary data.</text>
</comment>
<reference evidence="1" key="1">
    <citation type="submission" date="2021-02" db="EMBL/GenBank/DDBJ databases">
        <title>Infant gut strain persistence is associated with maternal origin, phylogeny, and functional potential including surface adhesion and iron acquisition.</title>
        <authorList>
            <person name="Lou Y.C."/>
        </authorList>
    </citation>
    <scope>NUCLEOTIDE SEQUENCE</scope>
    <source>
        <strain evidence="1">L3_108_103G1_dasL3_108_103G1_concoct_2</strain>
    </source>
</reference>
<evidence type="ECO:0000313" key="2">
    <source>
        <dbReference type="Proteomes" id="UP000753219"/>
    </source>
</evidence>
<gene>
    <name evidence="1" type="ORF">KHZ85_00355</name>
</gene>
<dbReference type="RefSeq" id="WP_278639361.1">
    <property type="nucleotide sequence ID" value="NZ_JAGZMZ010000001.1"/>
</dbReference>